<dbReference type="EMBL" id="JARKIE010000180">
    <property type="protein sequence ID" value="KAJ7670451.1"/>
    <property type="molecule type" value="Genomic_DNA"/>
</dbReference>
<proteinExistence type="predicted"/>
<keyword evidence="2" id="KW-1185">Reference proteome</keyword>
<name>A0AAD7G685_MYCRO</name>
<sequence>LRKYELDEEEWAALRDLLRDLTLKFSEEGIATIAHVVPAMDKIDEMLYTENKNGSLNPAAHRAAPLDGKKIINKYYQFSDSAYAYHIAMILHPGLKLKYFERQEWEQEWIKEAKRITKNEFE</sequence>
<organism evidence="1 2">
    <name type="scientific">Mycena rosella</name>
    <name type="common">Pink bonnet</name>
    <name type="synonym">Agaricus rosellus</name>
    <dbReference type="NCBI Taxonomy" id="1033263"/>
    <lineage>
        <taxon>Eukaryota</taxon>
        <taxon>Fungi</taxon>
        <taxon>Dikarya</taxon>
        <taxon>Basidiomycota</taxon>
        <taxon>Agaricomycotina</taxon>
        <taxon>Agaricomycetes</taxon>
        <taxon>Agaricomycetidae</taxon>
        <taxon>Agaricales</taxon>
        <taxon>Marasmiineae</taxon>
        <taxon>Mycenaceae</taxon>
        <taxon>Mycena</taxon>
    </lineage>
</organism>
<protein>
    <submittedName>
        <fullName evidence="1">Uncharacterized protein</fullName>
    </submittedName>
</protein>
<reference evidence="1" key="1">
    <citation type="submission" date="2023-03" db="EMBL/GenBank/DDBJ databases">
        <title>Massive genome expansion in bonnet fungi (Mycena s.s.) driven by repeated elements and novel gene families across ecological guilds.</title>
        <authorList>
            <consortium name="Lawrence Berkeley National Laboratory"/>
            <person name="Harder C.B."/>
            <person name="Miyauchi S."/>
            <person name="Viragh M."/>
            <person name="Kuo A."/>
            <person name="Thoen E."/>
            <person name="Andreopoulos B."/>
            <person name="Lu D."/>
            <person name="Skrede I."/>
            <person name="Drula E."/>
            <person name="Henrissat B."/>
            <person name="Morin E."/>
            <person name="Kohler A."/>
            <person name="Barry K."/>
            <person name="LaButti K."/>
            <person name="Morin E."/>
            <person name="Salamov A."/>
            <person name="Lipzen A."/>
            <person name="Mereny Z."/>
            <person name="Hegedus B."/>
            <person name="Baldrian P."/>
            <person name="Stursova M."/>
            <person name="Weitz H."/>
            <person name="Taylor A."/>
            <person name="Grigoriev I.V."/>
            <person name="Nagy L.G."/>
            <person name="Martin F."/>
            <person name="Kauserud H."/>
        </authorList>
    </citation>
    <scope>NUCLEOTIDE SEQUENCE</scope>
    <source>
        <strain evidence="1">CBHHK067</strain>
    </source>
</reference>
<accession>A0AAD7G685</accession>
<gene>
    <name evidence="1" type="ORF">B0H17DRAFT_843526</name>
</gene>
<dbReference type="Proteomes" id="UP001221757">
    <property type="component" value="Unassembled WGS sequence"/>
</dbReference>
<evidence type="ECO:0000313" key="1">
    <source>
        <dbReference type="EMBL" id="KAJ7670451.1"/>
    </source>
</evidence>
<dbReference type="AlphaFoldDB" id="A0AAD7G685"/>
<feature type="non-terminal residue" evidence="1">
    <location>
        <position position="122"/>
    </location>
</feature>
<comment type="caution">
    <text evidence="1">The sequence shown here is derived from an EMBL/GenBank/DDBJ whole genome shotgun (WGS) entry which is preliminary data.</text>
</comment>
<evidence type="ECO:0000313" key="2">
    <source>
        <dbReference type="Proteomes" id="UP001221757"/>
    </source>
</evidence>
<feature type="non-terminal residue" evidence="1">
    <location>
        <position position="1"/>
    </location>
</feature>